<sequence>MKIIELRLARLFKSEGRAITATSHLPVSHPRKPEARIGIIAAHLNADAKASTDKAPEISVSTSRTRPPITTHVLDVARGYPAPGLEVHLEMWKETHRAPSFTERDSTGWVLLGSSVTNTDGRSGQGVAEIRAFPCASASFALLVFYISRELG</sequence>
<evidence type="ECO:0000313" key="2">
    <source>
        <dbReference type="EMBL" id="ONK72223.1"/>
    </source>
</evidence>
<dbReference type="GO" id="GO:0005777">
    <property type="term" value="C:peroxisome"/>
    <property type="evidence" value="ECO:0007669"/>
    <property type="project" value="TreeGrafter"/>
</dbReference>
<keyword evidence="3" id="KW-1185">Reference proteome</keyword>
<dbReference type="EMBL" id="CM007384">
    <property type="protein sequence ID" value="ONK72223.1"/>
    <property type="molecule type" value="Genomic_DNA"/>
</dbReference>
<dbReference type="InterPro" id="IPR023416">
    <property type="entry name" value="Transthyretin/HIU_hydrolase_d"/>
</dbReference>
<dbReference type="GO" id="GO:0019628">
    <property type="term" value="P:urate catabolic process"/>
    <property type="evidence" value="ECO:0007669"/>
    <property type="project" value="TreeGrafter"/>
</dbReference>
<feature type="domain" description="Transthyretin/hydroxyisourate hydrolase" evidence="1">
    <location>
        <begin position="69"/>
        <end position="129"/>
    </location>
</feature>
<dbReference type="PANTHER" id="PTHR43466">
    <property type="entry name" value="2-OXO-4-HYDROXY-4-CARBOXY-5-UREIDOIMIDAZOLINE DECARBOXYLASE-RELATED"/>
    <property type="match status" value="1"/>
</dbReference>
<dbReference type="InterPro" id="IPR023418">
    <property type="entry name" value="Thyroxine_BS"/>
</dbReference>
<protein>
    <recommendedName>
        <fullName evidence="1">Transthyretin/hydroxyisourate hydrolase domain-containing protein</fullName>
    </recommendedName>
</protein>
<proteinExistence type="predicted"/>
<evidence type="ECO:0000313" key="3">
    <source>
        <dbReference type="Proteomes" id="UP000243459"/>
    </source>
</evidence>
<dbReference type="AlphaFoldDB" id="A0A5P1F3A9"/>
<reference evidence="3" key="1">
    <citation type="journal article" date="2017" name="Nat. Commun.">
        <title>The asparagus genome sheds light on the origin and evolution of a young Y chromosome.</title>
        <authorList>
            <person name="Harkess A."/>
            <person name="Zhou J."/>
            <person name="Xu C."/>
            <person name="Bowers J.E."/>
            <person name="Van der Hulst R."/>
            <person name="Ayyampalayam S."/>
            <person name="Mercati F."/>
            <person name="Riccardi P."/>
            <person name="McKain M.R."/>
            <person name="Kakrana A."/>
            <person name="Tang H."/>
            <person name="Ray J."/>
            <person name="Groenendijk J."/>
            <person name="Arikit S."/>
            <person name="Mathioni S.M."/>
            <person name="Nakano M."/>
            <person name="Shan H."/>
            <person name="Telgmann-Rauber A."/>
            <person name="Kanno A."/>
            <person name="Yue Z."/>
            <person name="Chen H."/>
            <person name="Li W."/>
            <person name="Chen Y."/>
            <person name="Xu X."/>
            <person name="Zhang Y."/>
            <person name="Luo S."/>
            <person name="Chen H."/>
            <person name="Gao J."/>
            <person name="Mao Z."/>
            <person name="Pires J.C."/>
            <person name="Luo M."/>
            <person name="Kudrna D."/>
            <person name="Wing R.A."/>
            <person name="Meyers B.C."/>
            <person name="Yi K."/>
            <person name="Kong H."/>
            <person name="Lavrijsen P."/>
            <person name="Sunseri F."/>
            <person name="Falavigna A."/>
            <person name="Ye Y."/>
            <person name="Leebens-Mack J.H."/>
            <person name="Chen G."/>
        </authorList>
    </citation>
    <scope>NUCLEOTIDE SEQUENCE [LARGE SCALE GENOMIC DNA]</scope>
    <source>
        <strain evidence="3">cv. DH0086</strain>
    </source>
</reference>
<dbReference type="GO" id="GO:0051997">
    <property type="term" value="F:2-oxo-4-hydroxy-4-carboxy-5-ureidoimidazoline decarboxylase activity"/>
    <property type="evidence" value="ECO:0007669"/>
    <property type="project" value="TreeGrafter"/>
</dbReference>
<dbReference type="PROSITE" id="PS00768">
    <property type="entry name" value="TRANSTHYRETIN_1"/>
    <property type="match status" value="1"/>
</dbReference>
<dbReference type="Gramene" id="ONK72223">
    <property type="protein sequence ID" value="ONK72223"/>
    <property type="gene ID" value="A4U43_C04F17120"/>
</dbReference>
<dbReference type="InterPro" id="IPR036817">
    <property type="entry name" value="Transthyretin/HIU_hydrolase_sf"/>
</dbReference>
<dbReference type="Proteomes" id="UP000243459">
    <property type="component" value="Chromosome 4"/>
</dbReference>
<evidence type="ECO:0000259" key="1">
    <source>
        <dbReference type="Pfam" id="PF00576"/>
    </source>
</evidence>
<accession>A0A5P1F3A9</accession>
<gene>
    <name evidence="2" type="ORF">A4U43_C04F17120</name>
</gene>
<organism evidence="2 3">
    <name type="scientific">Asparagus officinalis</name>
    <name type="common">Garden asparagus</name>
    <dbReference type="NCBI Taxonomy" id="4686"/>
    <lineage>
        <taxon>Eukaryota</taxon>
        <taxon>Viridiplantae</taxon>
        <taxon>Streptophyta</taxon>
        <taxon>Embryophyta</taxon>
        <taxon>Tracheophyta</taxon>
        <taxon>Spermatophyta</taxon>
        <taxon>Magnoliopsida</taxon>
        <taxon>Liliopsida</taxon>
        <taxon>Asparagales</taxon>
        <taxon>Asparagaceae</taxon>
        <taxon>Asparagoideae</taxon>
        <taxon>Asparagus</taxon>
    </lineage>
</organism>
<name>A0A5P1F3A9_ASPOF</name>
<dbReference type="Pfam" id="PF00576">
    <property type="entry name" value="Transthyretin"/>
    <property type="match status" value="1"/>
</dbReference>
<dbReference type="PANTHER" id="PTHR43466:SF1">
    <property type="entry name" value="2-OXO-4-HYDROXY-4-CARBOXY-5-UREIDOIMIDAZOLINE DECARBOXYLASE-RELATED"/>
    <property type="match status" value="1"/>
</dbReference>
<dbReference type="Gene3D" id="2.60.40.180">
    <property type="entry name" value="Transthyretin/hydroxyisourate hydrolase domain"/>
    <property type="match status" value="1"/>
</dbReference>
<dbReference type="SUPFAM" id="SSF49472">
    <property type="entry name" value="Transthyretin (synonym: prealbumin)"/>
    <property type="match status" value="1"/>
</dbReference>